<protein>
    <recommendedName>
        <fullName evidence="3">Thiamine-binding periplasmic protein</fullName>
    </recommendedName>
</protein>
<sequence length="339" mass="37894">MMRRYQFLLIQETTMKLKTLLSLMTLSGTLAAADLTIYTYESFTGEWGPGPALEKAFEAQCNCDIAFVGLEDGVALLNRLRLEGEQSQADIILGLDDGLVAETEALGLLAEHQQSLSDLTLPYRWSNEYFVPYDYGHFAFVYDDQRVSEVPGSLKELVEESDLSVIYQDPRLSTPGQGLMLWMKSVFGADAADAWTQLQEKTVTVTPGWSEAYSLFLEGNSDMVLSYVTSPAYHISFEETEQYKAAEFAEGHYVQIEVASALKSSGNLPLARDFLAFLVSKPAQDVFGGTNWMWPVLAEAETPASFDKLISPETLYFRSEDVAANRKAWIREWRNAASQ</sequence>
<dbReference type="EMBL" id="AAOE01000005">
    <property type="protein sequence ID" value="EAR10169.1"/>
    <property type="molecule type" value="Genomic_DNA"/>
</dbReference>
<dbReference type="Proteomes" id="UP000005953">
    <property type="component" value="Unassembled WGS sequence"/>
</dbReference>
<keyword evidence="5 7" id="KW-0732">Signal</keyword>
<gene>
    <name evidence="8" type="ORF">MED297_13137</name>
</gene>
<dbReference type="GO" id="GO:0030976">
    <property type="term" value="F:thiamine pyrophosphate binding"/>
    <property type="evidence" value="ECO:0007669"/>
    <property type="project" value="TreeGrafter"/>
</dbReference>
<dbReference type="Pfam" id="PF01547">
    <property type="entry name" value="SBP_bac_1"/>
    <property type="match status" value="1"/>
</dbReference>
<dbReference type="NCBIfam" id="TIGR01276">
    <property type="entry name" value="thiB"/>
    <property type="match status" value="1"/>
</dbReference>
<dbReference type="InterPro" id="IPR006059">
    <property type="entry name" value="SBP"/>
</dbReference>
<dbReference type="STRING" id="314283.MED297_13137"/>
<evidence type="ECO:0000313" key="8">
    <source>
        <dbReference type="EMBL" id="EAR10169.1"/>
    </source>
</evidence>
<dbReference type="Gene3D" id="3.40.190.10">
    <property type="entry name" value="Periplasmic binding protein-like II"/>
    <property type="match status" value="2"/>
</dbReference>
<dbReference type="PANTHER" id="PTHR30006:SF3">
    <property type="entry name" value="THIAMINE-BINDING PERIPLASMIC PROTEIN"/>
    <property type="match status" value="1"/>
</dbReference>
<dbReference type="NCBIfam" id="TIGR01254">
    <property type="entry name" value="sfuA"/>
    <property type="match status" value="1"/>
</dbReference>
<comment type="subcellular location">
    <subcellularLocation>
        <location evidence="1">Periplasm</location>
    </subcellularLocation>
</comment>
<evidence type="ECO:0000256" key="2">
    <source>
        <dbReference type="ARBA" id="ARBA00008520"/>
    </source>
</evidence>
<evidence type="ECO:0000313" key="9">
    <source>
        <dbReference type="Proteomes" id="UP000005953"/>
    </source>
</evidence>
<evidence type="ECO:0000256" key="1">
    <source>
        <dbReference type="ARBA" id="ARBA00004418"/>
    </source>
</evidence>
<dbReference type="GO" id="GO:0030975">
    <property type="term" value="F:thiamine binding"/>
    <property type="evidence" value="ECO:0007669"/>
    <property type="project" value="InterPro"/>
</dbReference>
<name>A4BCA3_9GAMM</name>
<keyword evidence="6" id="KW-0574">Periplasm</keyword>
<feature type="signal peptide" evidence="7">
    <location>
        <begin position="1"/>
        <end position="32"/>
    </location>
</feature>
<dbReference type="SUPFAM" id="SSF53850">
    <property type="entry name" value="Periplasmic binding protein-like II"/>
    <property type="match status" value="1"/>
</dbReference>
<organism evidence="8 9">
    <name type="scientific">Reinekea blandensis MED297</name>
    <dbReference type="NCBI Taxonomy" id="314283"/>
    <lineage>
        <taxon>Bacteria</taxon>
        <taxon>Pseudomonadati</taxon>
        <taxon>Pseudomonadota</taxon>
        <taxon>Gammaproteobacteria</taxon>
        <taxon>Oceanospirillales</taxon>
        <taxon>Saccharospirillaceae</taxon>
        <taxon>Reinekea</taxon>
    </lineage>
</organism>
<dbReference type="AlphaFoldDB" id="A4BCA3"/>
<dbReference type="PANTHER" id="PTHR30006">
    <property type="entry name" value="THIAMINE-BINDING PERIPLASMIC PROTEIN-RELATED"/>
    <property type="match status" value="1"/>
</dbReference>
<accession>A4BCA3</accession>
<dbReference type="GO" id="GO:0030288">
    <property type="term" value="C:outer membrane-bounded periplasmic space"/>
    <property type="evidence" value="ECO:0007669"/>
    <property type="project" value="InterPro"/>
</dbReference>
<evidence type="ECO:0000256" key="7">
    <source>
        <dbReference type="SAM" id="SignalP"/>
    </source>
</evidence>
<evidence type="ECO:0000256" key="6">
    <source>
        <dbReference type="ARBA" id="ARBA00022764"/>
    </source>
</evidence>
<evidence type="ECO:0000256" key="4">
    <source>
        <dbReference type="ARBA" id="ARBA00022448"/>
    </source>
</evidence>
<dbReference type="HOGENOM" id="CLU_026974_6_0_6"/>
<evidence type="ECO:0000256" key="3">
    <source>
        <dbReference type="ARBA" id="ARBA00019815"/>
    </source>
</evidence>
<evidence type="ECO:0000256" key="5">
    <source>
        <dbReference type="ARBA" id="ARBA00022729"/>
    </source>
</evidence>
<dbReference type="CDD" id="cd13545">
    <property type="entry name" value="PBP2_TbpA"/>
    <property type="match status" value="1"/>
</dbReference>
<dbReference type="InterPro" id="IPR005967">
    <property type="entry name" value="ThiB"/>
</dbReference>
<comment type="caution">
    <text evidence="8">The sequence shown here is derived from an EMBL/GenBank/DDBJ whole genome shotgun (WGS) entry which is preliminary data.</text>
</comment>
<feature type="chain" id="PRO_5002666422" description="Thiamine-binding periplasmic protein" evidence="7">
    <location>
        <begin position="33"/>
        <end position="339"/>
    </location>
</feature>
<keyword evidence="4" id="KW-0813">Transport</keyword>
<dbReference type="GO" id="GO:0015888">
    <property type="term" value="P:thiamine transport"/>
    <property type="evidence" value="ECO:0007669"/>
    <property type="project" value="InterPro"/>
</dbReference>
<reference evidence="8 9" key="1">
    <citation type="submission" date="2006-02" db="EMBL/GenBank/DDBJ databases">
        <authorList>
            <person name="Pinhassi J."/>
            <person name="Pedros-Alio C."/>
            <person name="Ferriera S."/>
            <person name="Johnson J."/>
            <person name="Kravitz S."/>
            <person name="Halpern A."/>
            <person name="Remington K."/>
            <person name="Beeson K."/>
            <person name="Tran B."/>
            <person name="Rogers Y.-H."/>
            <person name="Friedman R."/>
            <person name="Venter J.C."/>
        </authorList>
    </citation>
    <scope>NUCLEOTIDE SEQUENCE [LARGE SCALE GENOMIC DNA]</scope>
    <source>
        <strain evidence="8 9">MED297</strain>
    </source>
</reference>
<comment type="similarity">
    <text evidence="2">Belongs to the bacterial solute-binding protein 1 family.</text>
</comment>
<keyword evidence="9" id="KW-1185">Reference proteome</keyword>
<dbReference type="InterPro" id="IPR005948">
    <property type="entry name" value="ThiB-like"/>
</dbReference>
<proteinExistence type="inferred from homology"/>